<accession>A0ABV1N5J8</accession>
<dbReference type="Proteomes" id="UP001472978">
    <property type="component" value="Unassembled WGS sequence"/>
</dbReference>
<reference evidence="7 8" key="1">
    <citation type="submission" date="2024-05" db="EMBL/GenBank/DDBJ databases">
        <title>Halomonas sp. CS7 16S ribosomal RNA gene Genome sequencing and assembly.</title>
        <authorList>
            <person name="Yook S."/>
        </authorList>
    </citation>
    <scope>NUCLEOTIDE SEQUENCE [LARGE SCALE GENOMIC DNA]</scope>
    <source>
        <strain evidence="7 8">CS7</strain>
    </source>
</reference>
<dbReference type="EMBL" id="JBEGCI010000007">
    <property type="protein sequence ID" value="MEQ6889013.1"/>
    <property type="molecule type" value="Genomic_DNA"/>
</dbReference>
<proteinExistence type="predicted"/>
<evidence type="ECO:0000256" key="2">
    <source>
        <dbReference type="ARBA" id="ARBA00023125"/>
    </source>
</evidence>
<keyword evidence="1" id="KW-0805">Transcription regulation</keyword>
<dbReference type="SUPFAM" id="SSF46689">
    <property type="entry name" value="Homeodomain-like"/>
    <property type="match status" value="1"/>
</dbReference>
<dbReference type="Gene3D" id="1.10.357.10">
    <property type="entry name" value="Tetracycline Repressor, domain 2"/>
    <property type="match status" value="1"/>
</dbReference>
<feature type="compositionally biased region" description="Low complexity" evidence="5">
    <location>
        <begin position="1"/>
        <end position="17"/>
    </location>
</feature>
<keyword evidence="2 4" id="KW-0238">DNA-binding</keyword>
<comment type="caution">
    <text evidence="7">The sequence shown here is derived from an EMBL/GenBank/DDBJ whole genome shotgun (WGS) entry which is preliminary data.</text>
</comment>
<dbReference type="PROSITE" id="PS50977">
    <property type="entry name" value="HTH_TETR_2"/>
    <property type="match status" value="1"/>
</dbReference>
<evidence type="ECO:0000313" key="7">
    <source>
        <dbReference type="EMBL" id="MEQ6889013.1"/>
    </source>
</evidence>
<protein>
    <submittedName>
        <fullName evidence="7">TetR/AcrR family transcriptional regulator</fullName>
    </submittedName>
</protein>
<dbReference type="PANTHER" id="PTHR47506">
    <property type="entry name" value="TRANSCRIPTIONAL REGULATORY PROTEIN"/>
    <property type="match status" value="1"/>
</dbReference>
<evidence type="ECO:0000259" key="6">
    <source>
        <dbReference type="PROSITE" id="PS50977"/>
    </source>
</evidence>
<feature type="region of interest" description="Disordered" evidence="5">
    <location>
        <begin position="1"/>
        <end position="29"/>
    </location>
</feature>
<gene>
    <name evidence="7" type="ORF">ABE957_10040</name>
</gene>
<dbReference type="InterPro" id="IPR001647">
    <property type="entry name" value="HTH_TetR"/>
</dbReference>
<dbReference type="Pfam" id="PF00440">
    <property type="entry name" value="TetR_N"/>
    <property type="match status" value="1"/>
</dbReference>
<sequence length="224" mass="24148">MSTRSTRAARSSSRQTTPHAPRQSKGEATRQRLLTVAADLFHAKGVDGTGLDEILRQAGAGKSQFYRHFPSKEALVCAVLAQWEANLSQSMTAPERPLDSLDALEAWLYEILEALEADHCLRGCPIGTIAAGLDDVEEDARGAVRHCFGVLEARLREALAAMQESGELRAEADVASLAHLVLAAQQGSAMLTKAYGDSQPARHALAHTLNYLRSFSSSCHPEGN</sequence>
<name>A0ABV1N5J8_9GAMM</name>
<dbReference type="SUPFAM" id="SSF48498">
    <property type="entry name" value="Tetracyclin repressor-like, C-terminal domain"/>
    <property type="match status" value="1"/>
</dbReference>
<feature type="domain" description="HTH tetR-type" evidence="6">
    <location>
        <begin position="27"/>
        <end position="87"/>
    </location>
</feature>
<keyword evidence="3" id="KW-0804">Transcription</keyword>
<evidence type="ECO:0000256" key="1">
    <source>
        <dbReference type="ARBA" id="ARBA00023015"/>
    </source>
</evidence>
<evidence type="ECO:0000256" key="3">
    <source>
        <dbReference type="ARBA" id="ARBA00023163"/>
    </source>
</evidence>
<dbReference type="InterPro" id="IPR009057">
    <property type="entry name" value="Homeodomain-like_sf"/>
</dbReference>
<evidence type="ECO:0000256" key="5">
    <source>
        <dbReference type="SAM" id="MobiDB-lite"/>
    </source>
</evidence>
<keyword evidence="8" id="KW-1185">Reference proteome</keyword>
<organism evidence="7 8">
    <name type="scientific">Halomonas pelophila</name>
    <dbReference type="NCBI Taxonomy" id="3151122"/>
    <lineage>
        <taxon>Bacteria</taxon>
        <taxon>Pseudomonadati</taxon>
        <taxon>Pseudomonadota</taxon>
        <taxon>Gammaproteobacteria</taxon>
        <taxon>Oceanospirillales</taxon>
        <taxon>Halomonadaceae</taxon>
        <taxon>Halomonas</taxon>
    </lineage>
</organism>
<feature type="DNA-binding region" description="H-T-H motif" evidence="4">
    <location>
        <begin position="50"/>
        <end position="69"/>
    </location>
</feature>
<dbReference type="Pfam" id="PF16925">
    <property type="entry name" value="TetR_C_13"/>
    <property type="match status" value="1"/>
</dbReference>
<evidence type="ECO:0000313" key="8">
    <source>
        <dbReference type="Proteomes" id="UP001472978"/>
    </source>
</evidence>
<dbReference type="PANTHER" id="PTHR47506:SF1">
    <property type="entry name" value="HTH-TYPE TRANSCRIPTIONAL REGULATOR YJDC"/>
    <property type="match status" value="1"/>
</dbReference>
<dbReference type="InterPro" id="IPR036271">
    <property type="entry name" value="Tet_transcr_reg_TetR-rel_C_sf"/>
</dbReference>
<dbReference type="PRINTS" id="PR00455">
    <property type="entry name" value="HTHTETR"/>
</dbReference>
<dbReference type="InterPro" id="IPR011075">
    <property type="entry name" value="TetR_C"/>
</dbReference>
<dbReference type="RefSeq" id="WP_349758543.1">
    <property type="nucleotide sequence ID" value="NZ_JBEGCI010000007.1"/>
</dbReference>
<evidence type="ECO:0000256" key="4">
    <source>
        <dbReference type="PROSITE-ProRule" id="PRU00335"/>
    </source>
</evidence>